<reference evidence="2 3" key="1">
    <citation type="submission" date="2016-10" db="EMBL/GenBank/DDBJ databases">
        <authorList>
            <person name="de Groot N.N."/>
        </authorList>
    </citation>
    <scope>NUCLEOTIDE SEQUENCE [LARGE SCALE GENOMIC DNA]</scope>
    <source>
        <strain evidence="2 3">CGMCC 1.9159</strain>
    </source>
</reference>
<dbReference type="EMBL" id="FNGP01000002">
    <property type="protein sequence ID" value="SDL40880.1"/>
    <property type="molecule type" value="Genomic_DNA"/>
</dbReference>
<protein>
    <submittedName>
        <fullName evidence="2">DinB superfamily protein</fullName>
    </submittedName>
</protein>
<dbReference type="OrthoDB" id="3376896at2"/>
<dbReference type="AlphaFoldDB" id="A0A1G9JTC0"/>
<gene>
    <name evidence="2" type="ORF">SAMN04488242_1464</name>
</gene>
<dbReference type="STRING" id="686624.SAMN04488242_1464"/>
<dbReference type="InterPro" id="IPR024775">
    <property type="entry name" value="DinB-like"/>
</dbReference>
<evidence type="ECO:0000259" key="1">
    <source>
        <dbReference type="Pfam" id="PF12867"/>
    </source>
</evidence>
<dbReference type="RefSeq" id="WP_093250459.1">
    <property type="nucleotide sequence ID" value="NZ_FNGP01000002.1"/>
</dbReference>
<evidence type="ECO:0000313" key="2">
    <source>
        <dbReference type="EMBL" id="SDL40880.1"/>
    </source>
</evidence>
<dbReference type="Proteomes" id="UP000199475">
    <property type="component" value="Unassembled WGS sequence"/>
</dbReference>
<dbReference type="Gene3D" id="1.20.120.450">
    <property type="entry name" value="dinb family like domain"/>
    <property type="match status" value="1"/>
</dbReference>
<dbReference type="Pfam" id="PF12867">
    <property type="entry name" value="DinB_2"/>
    <property type="match status" value="1"/>
</dbReference>
<evidence type="ECO:0000313" key="3">
    <source>
        <dbReference type="Proteomes" id="UP000199475"/>
    </source>
</evidence>
<organism evidence="2 3">
    <name type="scientific">Tessaracoccus oleiagri</name>
    <dbReference type="NCBI Taxonomy" id="686624"/>
    <lineage>
        <taxon>Bacteria</taxon>
        <taxon>Bacillati</taxon>
        <taxon>Actinomycetota</taxon>
        <taxon>Actinomycetes</taxon>
        <taxon>Propionibacteriales</taxon>
        <taxon>Propionibacteriaceae</taxon>
        <taxon>Tessaracoccus</taxon>
    </lineage>
</organism>
<sequence>MSEEPAAIEPDQKDWTVVIANGCDECGYRPHDVRRTGDLLRDSIPRWQERLGQPDVRQRPEPTTWSPLEYAAHVRDVCSVFRGRLSLMLKNDAPTFPSWDQDQAAVEKQYHLQDPATVAEEYGHEATQTAEAFDAVEDHEWQRRGLRGSGAEFTVETLAVYFLHDILHHLHDVRA</sequence>
<proteinExistence type="predicted"/>
<feature type="domain" description="DinB-like" evidence="1">
    <location>
        <begin position="49"/>
        <end position="171"/>
    </location>
</feature>
<dbReference type="SUPFAM" id="SSF109854">
    <property type="entry name" value="DinB/YfiT-like putative metalloenzymes"/>
    <property type="match status" value="1"/>
</dbReference>
<accession>A0A1G9JTC0</accession>
<dbReference type="InterPro" id="IPR034660">
    <property type="entry name" value="DinB/YfiT-like"/>
</dbReference>
<name>A0A1G9JTC0_9ACTN</name>
<keyword evidence="3" id="KW-1185">Reference proteome</keyword>